<dbReference type="InterPro" id="IPR050237">
    <property type="entry name" value="ATP-dep_AMP-bd_enzyme"/>
</dbReference>
<accession>A0ABX8RJ24</accession>
<protein>
    <submittedName>
        <fullName evidence="3">AMP-binding protein</fullName>
    </submittedName>
</protein>
<evidence type="ECO:0000313" key="4">
    <source>
        <dbReference type="Proteomes" id="UP000694257"/>
    </source>
</evidence>
<proteinExistence type="predicted"/>
<dbReference type="Pfam" id="PF13193">
    <property type="entry name" value="AMP-binding_C"/>
    <property type="match status" value="1"/>
</dbReference>
<evidence type="ECO:0000259" key="2">
    <source>
        <dbReference type="Pfam" id="PF13193"/>
    </source>
</evidence>
<dbReference type="RefSeq" id="WP_218469338.1">
    <property type="nucleotide sequence ID" value="NZ_BAABJN010000008.1"/>
</dbReference>
<reference evidence="3 4" key="1">
    <citation type="submission" date="2021-07" db="EMBL/GenBank/DDBJ databases">
        <title>Whole Genome Sequence of Nocardia Iowensis.</title>
        <authorList>
            <person name="Lamm A."/>
            <person name="Collins-Fairclough A.M."/>
            <person name="Bunk B."/>
            <person name="Sproer C."/>
        </authorList>
    </citation>
    <scope>NUCLEOTIDE SEQUENCE [LARGE SCALE GENOMIC DNA]</scope>
    <source>
        <strain evidence="3 4">NRRL 5646</strain>
    </source>
</reference>
<dbReference type="InterPro" id="IPR000873">
    <property type="entry name" value="AMP-dep_synth/lig_dom"/>
</dbReference>
<sequence length="525" mass="56761">MSALLRRMVRDRPEDVAIIDESGSVSWAELDDRVDQWAAMLRARGLKVGDHVCFVTGNRRETFEALLACLHTGLTVTPVNWHLTPHEIAHIVADSGSRCVLTEPRFAETAATGAAQAGGVDVRLTFGDQRIGDFIAVEPLLTGAAAGIQDECSGAVLLYTSGTSGLPRGVVSDRLVAGAPLERVEVLLTMLGERLGLPDQGRVLVAGPWYHSAQTFFSLYPLLRGCALVLMPRFDAAEALRLIDEQAITLSHLVPTHFVRMLRLDDATREAFRGTSLTRIWHGGGPCPPDVKWRMIDWWGEVFSEYYAATEGGIATFVDSATWLTRPGTVGKPLPPTELVIVDADGEPVGPGVVGKVYVHTPGQSFHYHNAPEKTLAAQLTPDTATYGDLGYLDDDGYLFIVGRTLDTIIAGGVNIYAAEVEAAILTHPGVRDAAVFGIPDEEFGERVAAVVELQPGTGLTADAVPAELDRVCRERLAGFKTPRAYAVVPKLPRDPSGKLRKAALRDEYSRRALARPASMTAARR</sequence>
<feature type="domain" description="AMP-dependent synthetase/ligase" evidence="1">
    <location>
        <begin position="6"/>
        <end position="364"/>
    </location>
</feature>
<evidence type="ECO:0000259" key="1">
    <source>
        <dbReference type="Pfam" id="PF00501"/>
    </source>
</evidence>
<dbReference type="Proteomes" id="UP000694257">
    <property type="component" value="Chromosome"/>
</dbReference>
<name>A0ABX8RJ24_NOCIO</name>
<gene>
    <name evidence="3" type="ORF">KV110_22930</name>
</gene>
<dbReference type="PANTHER" id="PTHR43767">
    <property type="entry name" value="LONG-CHAIN-FATTY-ACID--COA LIGASE"/>
    <property type="match status" value="1"/>
</dbReference>
<dbReference type="PANTHER" id="PTHR43767:SF1">
    <property type="entry name" value="NONRIBOSOMAL PEPTIDE SYNTHASE PES1 (EUROFUNG)-RELATED"/>
    <property type="match status" value="1"/>
</dbReference>
<organism evidence="3 4">
    <name type="scientific">Nocardia iowensis</name>
    <dbReference type="NCBI Taxonomy" id="204891"/>
    <lineage>
        <taxon>Bacteria</taxon>
        <taxon>Bacillati</taxon>
        <taxon>Actinomycetota</taxon>
        <taxon>Actinomycetes</taxon>
        <taxon>Mycobacteriales</taxon>
        <taxon>Nocardiaceae</taxon>
        <taxon>Nocardia</taxon>
    </lineage>
</organism>
<dbReference type="Pfam" id="PF00501">
    <property type="entry name" value="AMP-binding"/>
    <property type="match status" value="1"/>
</dbReference>
<dbReference type="PROSITE" id="PS00455">
    <property type="entry name" value="AMP_BINDING"/>
    <property type="match status" value="1"/>
</dbReference>
<evidence type="ECO:0000313" key="3">
    <source>
        <dbReference type="EMBL" id="QXN88455.1"/>
    </source>
</evidence>
<dbReference type="InterPro" id="IPR025110">
    <property type="entry name" value="AMP-bd_C"/>
</dbReference>
<dbReference type="EMBL" id="CP078145">
    <property type="protein sequence ID" value="QXN88455.1"/>
    <property type="molecule type" value="Genomic_DNA"/>
</dbReference>
<keyword evidence="4" id="KW-1185">Reference proteome</keyword>
<feature type="domain" description="AMP-binding enzyme C-terminal" evidence="2">
    <location>
        <begin position="420"/>
        <end position="499"/>
    </location>
</feature>
<dbReference type="InterPro" id="IPR020845">
    <property type="entry name" value="AMP-binding_CS"/>
</dbReference>